<feature type="transmembrane region" description="Helical" evidence="8">
    <location>
        <begin position="119"/>
        <end position="139"/>
    </location>
</feature>
<dbReference type="Gene3D" id="3.40.50.300">
    <property type="entry name" value="P-loop containing nucleotide triphosphate hydrolases"/>
    <property type="match status" value="1"/>
</dbReference>
<dbReference type="CDD" id="cd03223">
    <property type="entry name" value="ABCD_peroxisomal_ALDP"/>
    <property type="match status" value="1"/>
</dbReference>
<reference evidence="12" key="1">
    <citation type="submission" date="2023-07" db="EMBL/GenBank/DDBJ databases">
        <authorList>
            <person name="Deng Y."/>
            <person name="Zhang Y.-Q."/>
        </authorList>
    </citation>
    <scope>NUCLEOTIDE SEQUENCE [LARGE SCALE GENOMIC DNA]</scope>
    <source>
        <strain evidence="12">CPCC 205710</strain>
    </source>
</reference>
<dbReference type="InterPro" id="IPR050835">
    <property type="entry name" value="ABC_transporter_sub-D"/>
</dbReference>
<dbReference type="Pfam" id="PF00005">
    <property type="entry name" value="ABC_tran"/>
    <property type="match status" value="1"/>
</dbReference>
<evidence type="ECO:0000256" key="3">
    <source>
        <dbReference type="ARBA" id="ARBA00022692"/>
    </source>
</evidence>
<keyword evidence="3 8" id="KW-0812">Transmembrane</keyword>
<evidence type="ECO:0000259" key="10">
    <source>
        <dbReference type="PROSITE" id="PS50929"/>
    </source>
</evidence>
<evidence type="ECO:0000256" key="2">
    <source>
        <dbReference type="ARBA" id="ARBA00022448"/>
    </source>
</evidence>
<keyword evidence="12" id="KW-1185">Reference proteome</keyword>
<evidence type="ECO:0000256" key="7">
    <source>
        <dbReference type="ARBA" id="ARBA00023136"/>
    </source>
</evidence>
<proteinExistence type="predicted"/>
<dbReference type="InterPro" id="IPR017871">
    <property type="entry name" value="ABC_transporter-like_CS"/>
</dbReference>
<evidence type="ECO:0000256" key="1">
    <source>
        <dbReference type="ARBA" id="ARBA00004651"/>
    </source>
</evidence>
<evidence type="ECO:0000259" key="9">
    <source>
        <dbReference type="PROSITE" id="PS50893"/>
    </source>
</evidence>
<evidence type="ECO:0000256" key="5">
    <source>
        <dbReference type="ARBA" id="ARBA00022840"/>
    </source>
</evidence>
<feature type="transmembrane region" description="Helical" evidence="8">
    <location>
        <begin position="247"/>
        <end position="266"/>
    </location>
</feature>
<sequence length="636" mass="71241">METFKPSIDWGNELVPSLIWIAKHWAFAMVGVLIVCFLLAVLTKWGRQFWRITGDYFKGRKSLPVWGLFAVLMLSVVAGVRLDVLLSYYGKDVYDAMQIAVQGLSGGDDTVRQSGINGFWLSLLVFAVLATLHVARTMLDIYLLQRFIISWRVWLTDRLTGDWLDHRAYYRGRFIGQTIDNPDQRIQQDVDIFTTGYGQTPNIPSYGTNVPLLFGSVASVLSVISFATILWGLSGPLSLFGYTLPKALFWIVIIYVLVATVIAFWIGRPLIQLSFLNERFNAAFRYALVRLRDTAEAVSFYRGERAERVQLRGRFGETIANYRRYVSRTIGFTGWNLTMSQAINPLPMIIQSGRLFNGEILLGTISQSSTAFTQVHDGLSYFRNAYNDFAAYRAAIIRLHGMVIANESARELPVLATENCIDGTVSLTDVEVRTPDGDLLVRPLDLHLDPGETLVITGASGTGKTTLLRSLAQLWPYTTGHMKCPLENTMFLSQLPYVPLGDLRAVVSYPAEPGTISDEDLQTVLAKVALGHLVIRLNEGQDWSKVLSPGEQQRIAFARVILQKPQAVFMDEATSALDEGLEFTMYELLRRELPQTIVVSVSHRPTVEQHHERELQLLGGGEWRLGRVGGDEPVPV</sequence>
<dbReference type="PROSITE" id="PS50893">
    <property type="entry name" value="ABC_TRANSPORTER_2"/>
    <property type="match status" value="1"/>
</dbReference>
<feature type="transmembrane region" description="Helical" evidence="8">
    <location>
        <begin position="212"/>
        <end position="235"/>
    </location>
</feature>
<dbReference type="InterPro" id="IPR011527">
    <property type="entry name" value="ABC1_TM_dom"/>
</dbReference>
<evidence type="ECO:0000313" key="11">
    <source>
        <dbReference type="EMBL" id="MCT7661992.1"/>
    </source>
</evidence>
<feature type="transmembrane region" description="Helical" evidence="8">
    <location>
        <begin position="63"/>
        <end position="82"/>
    </location>
</feature>
<evidence type="ECO:0000256" key="8">
    <source>
        <dbReference type="SAM" id="Phobius"/>
    </source>
</evidence>
<feature type="domain" description="ABC transmembrane type-1" evidence="10">
    <location>
        <begin position="70"/>
        <end position="391"/>
    </location>
</feature>
<dbReference type="Pfam" id="PF06472">
    <property type="entry name" value="ABC_membrane_2"/>
    <property type="match status" value="1"/>
</dbReference>
<keyword evidence="7 8" id="KW-0472">Membrane</keyword>
<keyword evidence="2" id="KW-0813">Transport</keyword>
<evidence type="ECO:0000313" key="12">
    <source>
        <dbReference type="Proteomes" id="UP001206639"/>
    </source>
</evidence>
<keyword evidence="6 8" id="KW-1133">Transmembrane helix</keyword>
<dbReference type="SUPFAM" id="SSF90123">
    <property type="entry name" value="ABC transporter transmembrane region"/>
    <property type="match status" value="1"/>
</dbReference>
<dbReference type="Proteomes" id="UP001206639">
    <property type="component" value="Unassembled WGS sequence"/>
</dbReference>
<dbReference type="PROSITE" id="PS00211">
    <property type="entry name" value="ABC_TRANSPORTER_1"/>
    <property type="match status" value="1"/>
</dbReference>
<dbReference type="RefSeq" id="WP_260996058.1">
    <property type="nucleotide sequence ID" value="NZ_JAODWD010000007.1"/>
</dbReference>
<accession>A0ABT2MIA3</accession>
<dbReference type="EMBL" id="JAODWD010000007">
    <property type="protein sequence ID" value="MCT7661992.1"/>
    <property type="molecule type" value="Genomic_DNA"/>
</dbReference>
<keyword evidence="5 11" id="KW-0067">ATP-binding</keyword>
<feature type="domain" description="ABC transporter" evidence="9">
    <location>
        <begin position="425"/>
        <end position="636"/>
    </location>
</feature>
<comment type="caution">
    <text evidence="11">The sequence shown here is derived from an EMBL/GenBank/DDBJ whole genome shotgun (WGS) entry which is preliminary data.</text>
</comment>
<dbReference type="SUPFAM" id="SSF52540">
    <property type="entry name" value="P-loop containing nucleoside triphosphate hydrolases"/>
    <property type="match status" value="1"/>
</dbReference>
<dbReference type="InterPro" id="IPR036640">
    <property type="entry name" value="ABC1_TM_sf"/>
</dbReference>
<dbReference type="InterPro" id="IPR003439">
    <property type="entry name" value="ABC_transporter-like_ATP-bd"/>
</dbReference>
<dbReference type="PANTHER" id="PTHR11384:SF59">
    <property type="entry name" value="LYSOSOMAL COBALAMIN TRANSPORTER ABCD4"/>
    <property type="match status" value="1"/>
</dbReference>
<gene>
    <name evidence="11" type="ORF">N4S67_26695</name>
</gene>
<evidence type="ECO:0000256" key="4">
    <source>
        <dbReference type="ARBA" id="ARBA00022741"/>
    </source>
</evidence>
<dbReference type="Gene3D" id="1.20.1560.10">
    <property type="entry name" value="ABC transporter type 1, transmembrane domain"/>
    <property type="match status" value="1"/>
</dbReference>
<feature type="transmembrane region" description="Helical" evidence="8">
    <location>
        <begin position="20"/>
        <end position="42"/>
    </location>
</feature>
<dbReference type="PROSITE" id="PS50929">
    <property type="entry name" value="ABC_TM1F"/>
    <property type="match status" value="1"/>
</dbReference>
<dbReference type="InterPro" id="IPR027417">
    <property type="entry name" value="P-loop_NTPase"/>
</dbReference>
<evidence type="ECO:0000256" key="6">
    <source>
        <dbReference type="ARBA" id="ARBA00022989"/>
    </source>
</evidence>
<dbReference type="GO" id="GO:0005524">
    <property type="term" value="F:ATP binding"/>
    <property type="evidence" value="ECO:0007669"/>
    <property type="project" value="UniProtKB-KW"/>
</dbReference>
<protein>
    <submittedName>
        <fullName evidence="11">ABC transporter ATP-binding protein/permease</fullName>
    </submittedName>
</protein>
<dbReference type="InterPro" id="IPR003593">
    <property type="entry name" value="AAA+_ATPase"/>
</dbReference>
<dbReference type="SMART" id="SM00382">
    <property type="entry name" value="AAA"/>
    <property type="match status" value="1"/>
</dbReference>
<keyword evidence="4" id="KW-0547">Nucleotide-binding</keyword>
<dbReference type="PANTHER" id="PTHR11384">
    <property type="entry name" value="ATP-BINDING CASSETTE, SUB-FAMILY D MEMBER"/>
    <property type="match status" value="1"/>
</dbReference>
<organism evidence="11 12">
    <name type="scientific">Mycobacterium deserti</name>
    <dbReference type="NCBI Taxonomy" id="2978347"/>
    <lineage>
        <taxon>Bacteria</taxon>
        <taxon>Bacillati</taxon>
        <taxon>Actinomycetota</taxon>
        <taxon>Actinomycetes</taxon>
        <taxon>Mycobacteriales</taxon>
        <taxon>Mycobacteriaceae</taxon>
        <taxon>Mycobacterium</taxon>
    </lineage>
</organism>
<name>A0ABT2MIA3_9MYCO</name>
<comment type="subcellular location">
    <subcellularLocation>
        <location evidence="1">Cell membrane</location>
        <topology evidence="1">Multi-pass membrane protein</topology>
    </subcellularLocation>
</comment>